<dbReference type="SUPFAM" id="SSF48452">
    <property type="entry name" value="TPR-like"/>
    <property type="match status" value="1"/>
</dbReference>
<dbReference type="PANTHER" id="PTHR15696">
    <property type="entry name" value="SMG-7 SUPPRESSOR WITH MORPHOLOGICAL EFFECT ON GENITALIA PROTEIN 7"/>
    <property type="match status" value="1"/>
</dbReference>
<dbReference type="InterPro" id="IPR002716">
    <property type="entry name" value="PIN_dom"/>
</dbReference>
<dbReference type="PANTHER" id="PTHR15696:SF0">
    <property type="entry name" value="TELOMERASE-BINDING PROTEIN EST1A"/>
    <property type="match status" value="1"/>
</dbReference>
<feature type="compositionally biased region" description="Polar residues" evidence="1">
    <location>
        <begin position="104"/>
        <end position="113"/>
    </location>
</feature>
<dbReference type="Gene3D" id="3.40.50.1010">
    <property type="entry name" value="5'-nuclease"/>
    <property type="match status" value="1"/>
</dbReference>
<reference evidence="3 4" key="1">
    <citation type="submission" date="2016-01" db="EMBL/GenBank/DDBJ databases">
        <title>Genome sequence of the yeast Holleya sinecauda.</title>
        <authorList>
            <person name="Dietrich F.S."/>
        </authorList>
    </citation>
    <scope>NUCLEOTIDE SEQUENCE [LARGE SCALE GENOMIC DNA]</scope>
    <source>
        <strain evidence="3 4">ATCC 58844</strain>
    </source>
</reference>
<feature type="compositionally biased region" description="Low complexity" evidence="1">
    <location>
        <begin position="1"/>
        <end position="17"/>
    </location>
</feature>
<keyword evidence="4" id="KW-1185">Reference proteome</keyword>
<sequence>MEQLFSSSQPYSSVPPQLHQKRQNSMSIEFLNQGVNKRRLAEAGATAKGLKQAANSNGESIADQISIMSARVHLSDQLNIRSREVVLPPKCFLDIGEAVESSPVKNDSETISPENPLKLTPQPHSDFTPQSPYYLPTTLSSTMGTATKAIDNSSIKQVCGRTLPDSKTQVQAQTSQSSSLNAPGEHSTLGSYKIAPVGEGHNLFVDHCKDGTYMKQNPGEQQDGAEDITGESSIEKNDRQYASNTHNSVGNARSSESNQDSFSSANNNDQQDKKNNNNETNNNGVPQVAAKTRPSSQALIEKLQEIYRNIVRQETELQERCSHLTTSQTTDLKNLWVIYKLNAELIDNYFMFITTALLPTQPEADLLIGQEIIEVYRIERRLWVYGTITFLDVLKNFSDFMDPEVCCQFIIYVFISISNMIGDIPPKFRVIWLERLGDLSRMAIALYPTGFVDWKLSAEYWYHEALKFNFGHGKLYYHMSTVQQNTLAAFVNLGKSVFCHDTFIPSQQYMQLVIANIYQRAFAERKGGYYRNSQLVEYLKHTEVMLLPSFLGNTELQHVVLAFFEHKFGVNTGTNFFDPKLIFVQDGERLKHFFRYAPLYAESHILQLVGFGDPKNPFALLFGLPKFLKEKKGRKEKRKSKPTESNQSDVPIEDYVVTDVAQFFESIASTRVAYSFPEDVNIWRESLNYINLTSMQCSMFVLRKFLNGPFLTALPHLLPWIYFLVAVGLRLSEIENEEVQKFWVTFIRHIFPWDTIVTFLNVLLFYMNSHRQSNPMVDEYMSRFYDMPLLDILNHFCEDEELPEVWNCWGTLWFDTINKRHAIDPEELNSGEEKDYMFLDSPIDGIIFDHSDESGEKFWKRCTRLIILFRAFSNEFPFGCVEISRDSHWSSLSFKFEEPPKDWRDQYLGSFASNYPVFEEISPVNADPHALPPRGMIPGVDITSLPGYRILLLDYHCFNKNGDKITASVYTSGRLEGGGIQGADDFNGKRLLENGQLVTSECLDYDNLIDREEKPILEEFLCKAHYVDDSHWEQLLPRGDLQCYADTHVTYFVLDATTWLRHFGHIYKLATNNVLKFAICLTTFQELRFLRKSKDESVLEAATRAVITVRQLYYERKLLPLRFTGNVAGHLEEHLEIEEQMTWRTHVDEFVIEAIDRAQAKFNQANSESRATNHAAIVAAGGEKFNFISLITDDINMRNKAKAQNIRAFSTRFIFSVCNEIGAQKKVCTK</sequence>
<evidence type="ECO:0000256" key="1">
    <source>
        <dbReference type="SAM" id="MobiDB-lite"/>
    </source>
</evidence>
<gene>
    <name evidence="3" type="ORF">AW171_hschr85084</name>
</gene>
<dbReference type="RefSeq" id="XP_017990008.1">
    <property type="nucleotide sequence ID" value="XM_018134519.1"/>
</dbReference>
<dbReference type="STRING" id="45286.A0A109V0M3"/>
<dbReference type="GO" id="GO:0042162">
    <property type="term" value="F:telomeric DNA binding"/>
    <property type="evidence" value="ECO:0007669"/>
    <property type="project" value="TreeGrafter"/>
</dbReference>
<dbReference type="AlphaFoldDB" id="A0A109V0M3"/>
<proteinExistence type="predicted"/>
<protein>
    <submittedName>
        <fullName evidence="3">HHR243Wp</fullName>
    </submittedName>
</protein>
<dbReference type="EMBL" id="CP014248">
    <property type="protein sequence ID" value="AMD23012.1"/>
    <property type="molecule type" value="Genomic_DNA"/>
</dbReference>
<dbReference type="GO" id="GO:0070034">
    <property type="term" value="F:telomerase RNA binding"/>
    <property type="evidence" value="ECO:0007669"/>
    <property type="project" value="TreeGrafter"/>
</dbReference>
<name>A0A109V0M3_9SACH</name>
<evidence type="ECO:0000313" key="4">
    <source>
        <dbReference type="Proteomes" id="UP000243052"/>
    </source>
</evidence>
<dbReference type="Proteomes" id="UP000243052">
    <property type="component" value="Chromosome viii"/>
</dbReference>
<feature type="compositionally biased region" description="Polar residues" evidence="1">
    <location>
        <begin position="240"/>
        <end position="265"/>
    </location>
</feature>
<feature type="domain" description="PIN" evidence="2">
    <location>
        <begin position="1050"/>
        <end position="1199"/>
    </location>
</feature>
<feature type="region of interest" description="Disordered" evidence="1">
    <location>
        <begin position="166"/>
        <end position="193"/>
    </location>
</feature>
<organism evidence="3 4">
    <name type="scientific">Eremothecium sinecaudum</name>
    <dbReference type="NCBI Taxonomy" id="45286"/>
    <lineage>
        <taxon>Eukaryota</taxon>
        <taxon>Fungi</taxon>
        <taxon>Dikarya</taxon>
        <taxon>Ascomycota</taxon>
        <taxon>Saccharomycotina</taxon>
        <taxon>Saccharomycetes</taxon>
        <taxon>Saccharomycetales</taxon>
        <taxon>Saccharomycetaceae</taxon>
        <taxon>Eremothecium</taxon>
    </lineage>
</organism>
<dbReference type="GO" id="GO:0000184">
    <property type="term" value="P:nuclear-transcribed mRNA catabolic process, nonsense-mediated decay"/>
    <property type="evidence" value="ECO:0007669"/>
    <property type="project" value="TreeGrafter"/>
</dbReference>
<dbReference type="Pfam" id="PF13638">
    <property type="entry name" value="PIN_4"/>
    <property type="match status" value="1"/>
</dbReference>
<dbReference type="GO" id="GO:0005697">
    <property type="term" value="C:telomerase holoenzyme complex"/>
    <property type="evidence" value="ECO:0007669"/>
    <property type="project" value="TreeGrafter"/>
</dbReference>
<evidence type="ECO:0000313" key="3">
    <source>
        <dbReference type="EMBL" id="AMD23012.1"/>
    </source>
</evidence>
<dbReference type="InterPro" id="IPR011990">
    <property type="entry name" value="TPR-like_helical_dom_sf"/>
</dbReference>
<feature type="region of interest" description="Disordered" evidence="1">
    <location>
        <begin position="104"/>
        <end position="127"/>
    </location>
</feature>
<dbReference type="InterPro" id="IPR045153">
    <property type="entry name" value="Est1/Ebs1-like"/>
</dbReference>
<feature type="region of interest" description="Disordered" evidence="1">
    <location>
        <begin position="234"/>
        <end position="294"/>
    </location>
</feature>
<evidence type="ECO:0000259" key="2">
    <source>
        <dbReference type="SMART" id="SM00670"/>
    </source>
</evidence>
<dbReference type="GeneID" id="28726390"/>
<accession>A0A109V0M3</accession>
<feature type="compositionally biased region" description="Low complexity" evidence="1">
    <location>
        <begin position="166"/>
        <end position="179"/>
    </location>
</feature>
<dbReference type="OrthoDB" id="2017974at2759"/>
<feature type="region of interest" description="Disordered" evidence="1">
    <location>
        <begin position="1"/>
        <end position="21"/>
    </location>
</feature>
<dbReference type="SMART" id="SM00670">
    <property type="entry name" value="PINc"/>
    <property type="match status" value="1"/>
</dbReference>